<proteinExistence type="predicted"/>
<dbReference type="AlphaFoldDB" id="A0A9Q1BTK8"/>
<sequence>MKRALDHVTCTSHSVLSLCIVLSVFTVGRCMLESSASEEDYGFGVSNDLPSLDKSRGSKVFHDNGMLYLILHELALEFIRELQEIEQIPLSEHQQKIIEERIKGFYRRIVDHPALGNENVIYAPKHPDFEHLIPANTMELSHPSDRIGKRNGPFEVEACPSTSQWKQYTTGETQNFQVLELYGDQYFWITTCEQRRSRCRHISSGHRSHCMQKTAWVLAYLINSSDRSHKWDWISVPSCCSCVISTLK</sequence>
<dbReference type="Pfam" id="PF16077">
    <property type="entry name" value="Spaetzle"/>
    <property type="match status" value="1"/>
</dbReference>
<keyword evidence="3" id="KW-0325">Glycoprotein</keyword>
<evidence type="ECO:0000256" key="3">
    <source>
        <dbReference type="ARBA" id="ARBA00023180"/>
    </source>
</evidence>
<evidence type="ECO:0000313" key="6">
    <source>
        <dbReference type="EMBL" id="KAJ8032530.1"/>
    </source>
</evidence>
<name>A0A9Q1BTK8_HOLLE</name>
<dbReference type="Proteomes" id="UP001152320">
    <property type="component" value="Chromosome 12"/>
</dbReference>
<dbReference type="Gene3D" id="2.10.90.10">
    <property type="entry name" value="Cystine-knot cytokines"/>
    <property type="match status" value="1"/>
</dbReference>
<keyword evidence="7" id="KW-1185">Reference proteome</keyword>
<dbReference type="InterPro" id="IPR052444">
    <property type="entry name" value="Spz/Toll_ligand-like"/>
</dbReference>
<dbReference type="PANTHER" id="PTHR23199">
    <property type="entry name" value="NEUROTROPHIN 1-RELATED"/>
    <property type="match status" value="1"/>
</dbReference>
<dbReference type="GO" id="GO:0021556">
    <property type="term" value="P:central nervous system formation"/>
    <property type="evidence" value="ECO:0007669"/>
    <property type="project" value="TreeGrafter"/>
</dbReference>
<dbReference type="EMBL" id="JAIZAY010000012">
    <property type="protein sequence ID" value="KAJ8032530.1"/>
    <property type="molecule type" value="Genomic_DNA"/>
</dbReference>
<evidence type="ECO:0000256" key="1">
    <source>
        <dbReference type="ARBA" id="ARBA00022729"/>
    </source>
</evidence>
<keyword evidence="2" id="KW-1015">Disulfide bond</keyword>
<feature type="signal peptide" evidence="4">
    <location>
        <begin position="1"/>
        <end position="30"/>
    </location>
</feature>
<feature type="domain" description="Spaetzle" evidence="5">
    <location>
        <begin position="184"/>
        <end position="244"/>
    </location>
</feature>
<reference evidence="6" key="1">
    <citation type="submission" date="2021-10" db="EMBL/GenBank/DDBJ databases">
        <title>Tropical sea cucumber genome reveals ecological adaptation and Cuvierian tubules defense mechanism.</title>
        <authorList>
            <person name="Chen T."/>
        </authorList>
    </citation>
    <scope>NUCLEOTIDE SEQUENCE</scope>
    <source>
        <strain evidence="6">Nanhai2018</strain>
        <tissue evidence="6">Muscle</tissue>
    </source>
</reference>
<organism evidence="6 7">
    <name type="scientific">Holothuria leucospilota</name>
    <name type="common">Black long sea cucumber</name>
    <name type="synonym">Mertensiothuria leucospilota</name>
    <dbReference type="NCBI Taxonomy" id="206669"/>
    <lineage>
        <taxon>Eukaryota</taxon>
        <taxon>Metazoa</taxon>
        <taxon>Echinodermata</taxon>
        <taxon>Eleutherozoa</taxon>
        <taxon>Echinozoa</taxon>
        <taxon>Holothuroidea</taxon>
        <taxon>Aspidochirotacea</taxon>
        <taxon>Aspidochirotida</taxon>
        <taxon>Holothuriidae</taxon>
        <taxon>Holothuria</taxon>
    </lineage>
</organism>
<dbReference type="GO" id="GO:0005121">
    <property type="term" value="F:Toll binding"/>
    <property type="evidence" value="ECO:0007669"/>
    <property type="project" value="TreeGrafter"/>
</dbReference>
<gene>
    <name evidence="6" type="ORF">HOLleu_26081</name>
</gene>
<dbReference type="PANTHER" id="PTHR23199:SF17">
    <property type="entry name" value="NERVE GROWTH FACTOR-RELATED DOMAIN-CONTAINING PROTEIN"/>
    <property type="match status" value="1"/>
</dbReference>
<dbReference type="SUPFAM" id="SSF57501">
    <property type="entry name" value="Cystine-knot cytokines"/>
    <property type="match status" value="1"/>
</dbReference>
<dbReference type="GO" id="GO:0045087">
    <property type="term" value="P:innate immune response"/>
    <property type="evidence" value="ECO:0007669"/>
    <property type="project" value="TreeGrafter"/>
</dbReference>
<feature type="chain" id="PRO_5040403130" description="Spaetzle domain-containing protein" evidence="4">
    <location>
        <begin position="31"/>
        <end position="248"/>
    </location>
</feature>
<evidence type="ECO:0000256" key="2">
    <source>
        <dbReference type="ARBA" id="ARBA00023157"/>
    </source>
</evidence>
<comment type="caution">
    <text evidence="6">The sequence shown here is derived from an EMBL/GenBank/DDBJ whole genome shotgun (WGS) entry which is preliminary data.</text>
</comment>
<evidence type="ECO:0000313" key="7">
    <source>
        <dbReference type="Proteomes" id="UP001152320"/>
    </source>
</evidence>
<keyword evidence="1 4" id="KW-0732">Signal</keyword>
<dbReference type="PROSITE" id="PS50270">
    <property type="entry name" value="NGF_2"/>
    <property type="match status" value="1"/>
</dbReference>
<protein>
    <recommendedName>
        <fullName evidence="5">Spaetzle domain-containing protein</fullName>
    </recommendedName>
</protein>
<dbReference type="OrthoDB" id="10040891at2759"/>
<dbReference type="GO" id="GO:0008083">
    <property type="term" value="F:growth factor activity"/>
    <property type="evidence" value="ECO:0007669"/>
    <property type="project" value="TreeGrafter"/>
</dbReference>
<dbReference type="GO" id="GO:0005615">
    <property type="term" value="C:extracellular space"/>
    <property type="evidence" value="ECO:0007669"/>
    <property type="project" value="UniProtKB-ARBA"/>
</dbReference>
<dbReference type="InterPro" id="IPR032104">
    <property type="entry name" value="Spaetzle"/>
</dbReference>
<dbReference type="InterPro" id="IPR029034">
    <property type="entry name" value="Cystine-knot_cytokine"/>
</dbReference>
<accession>A0A9Q1BTK8</accession>
<evidence type="ECO:0000259" key="5">
    <source>
        <dbReference type="Pfam" id="PF16077"/>
    </source>
</evidence>
<evidence type="ECO:0000256" key="4">
    <source>
        <dbReference type="SAM" id="SignalP"/>
    </source>
</evidence>